<dbReference type="Pfam" id="PF02517">
    <property type="entry name" value="Rce1-like"/>
    <property type="match status" value="1"/>
</dbReference>
<protein>
    <recommendedName>
        <fullName evidence="2">CAAX prenyl protease 2/Lysostaphin resistance protein A-like domain-containing protein</fullName>
    </recommendedName>
</protein>
<keyword evidence="1" id="KW-0812">Transmembrane</keyword>
<feature type="domain" description="CAAX prenyl protease 2/Lysostaphin resistance protein A-like" evidence="2">
    <location>
        <begin position="73"/>
        <end position="155"/>
    </location>
</feature>
<keyword evidence="1" id="KW-0472">Membrane</keyword>
<feature type="transmembrane region" description="Helical" evidence="1">
    <location>
        <begin position="20"/>
        <end position="37"/>
    </location>
</feature>
<keyword evidence="4" id="KW-1185">Reference proteome</keyword>
<dbReference type="Proteomes" id="UP000219036">
    <property type="component" value="Unassembled WGS sequence"/>
</dbReference>
<evidence type="ECO:0000259" key="2">
    <source>
        <dbReference type="Pfam" id="PF02517"/>
    </source>
</evidence>
<dbReference type="EMBL" id="OBEI01000001">
    <property type="protein sequence ID" value="SNZ02248.1"/>
    <property type="molecule type" value="Genomic_DNA"/>
</dbReference>
<name>A0A285MYR7_9AQUI</name>
<dbReference type="AlphaFoldDB" id="A0A285MYR7"/>
<organism evidence="3 4">
    <name type="scientific">Persephonella hydrogeniphila</name>
    <dbReference type="NCBI Taxonomy" id="198703"/>
    <lineage>
        <taxon>Bacteria</taxon>
        <taxon>Pseudomonadati</taxon>
        <taxon>Aquificota</taxon>
        <taxon>Aquificia</taxon>
        <taxon>Aquificales</taxon>
        <taxon>Hydrogenothermaceae</taxon>
        <taxon>Persephonella</taxon>
    </lineage>
</organism>
<proteinExistence type="predicted"/>
<dbReference type="InterPro" id="IPR003675">
    <property type="entry name" value="Rce1/LyrA-like_dom"/>
</dbReference>
<dbReference type="GO" id="GO:0004175">
    <property type="term" value="F:endopeptidase activity"/>
    <property type="evidence" value="ECO:0007669"/>
    <property type="project" value="UniProtKB-ARBA"/>
</dbReference>
<dbReference type="OrthoDB" id="14221at2"/>
<feature type="transmembrane region" description="Helical" evidence="1">
    <location>
        <begin position="120"/>
        <end position="137"/>
    </location>
</feature>
<reference evidence="4" key="1">
    <citation type="submission" date="2017-09" db="EMBL/GenBank/DDBJ databases">
        <authorList>
            <person name="Varghese N."/>
            <person name="Submissions S."/>
        </authorList>
    </citation>
    <scope>NUCLEOTIDE SEQUENCE [LARGE SCALE GENOMIC DNA]</scope>
    <source>
        <strain evidence="4">DSM 15103</strain>
    </source>
</reference>
<evidence type="ECO:0000256" key="1">
    <source>
        <dbReference type="SAM" id="Phobius"/>
    </source>
</evidence>
<evidence type="ECO:0000313" key="3">
    <source>
        <dbReference type="EMBL" id="SNZ02248.1"/>
    </source>
</evidence>
<accession>A0A285MYR7</accession>
<feature type="transmembrane region" description="Helical" evidence="1">
    <location>
        <begin position="49"/>
        <end position="68"/>
    </location>
</feature>
<feature type="transmembrane region" description="Helical" evidence="1">
    <location>
        <begin position="143"/>
        <end position="160"/>
    </location>
</feature>
<keyword evidence="1" id="KW-1133">Transmembrane helix</keyword>
<dbReference type="GO" id="GO:0080120">
    <property type="term" value="P:CAAX-box protein maturation"/>
    <property type="evidence" value="ECO:0007669"/>
    <property type="project" value="UniProtKB-ARBA"/>
</dbReference>
<sequence>MVLLLYSLLCIFLFLGKEHFIFYYLSSIVLLIPVLFYNLESFGFLKFKGFIYGIVSSLLFLPFITLSVSDLRFFPQAFSEEIFFRGYIQNELSKKSGIHLSIFITSFLFTIPHFILNPSVLSVMVFFPSVVFGYLYYYSNSVWASSIFHFFSNLFFWQYLRPILS</sequence>
<evidence type="ECO:0000313" key="4">
    <source>
        <dbReference type="Proteomes" id="UP000219036"/>
    </source>
</evidence>
<gene>
    <name evidence="3" type="ORF">SAMN06265182_0063</name>
</gene>